<dbReference type="PRINTS" id="PR00081">
    <property type="entry name" value="GDHRDH"/>
</dbReference>
<dbReference type="CDD" id="cd05233">
    <property type="entry name" value="SDR_c"/>
    <property type="match status" value="1"/>
</dbReference>
<comment type="caution">
    <text evidence="3">The sequence shown here is derived from an EMBL/GenBank/DDBJ whole genome shotgun (WGS) entry which is preliminary data.</text>
</comment>
<dbReference type="GO" id="GO:0047936">
    <property type="term" value="F:glucose 1-dehydrogenase [NAD(P)+] activity"/>
    <property type="evidence" value="ECO:0007669"/>
    <property type="project" value="UniProtKB-EC"/>
</dbReference>
<dbReference type="Gene3D" id="3.40.50.720">
    <property type="entry name" value="NAD(P)-binding Rossmann-like Domain"/>
    <property type="match status" value="1"/>
</dbReference>
<evidence type="ECO:0000313" key="3">
    <source>
        <dbReference type="EMBL" id="MFD1515486.1"/>
    </source>
</evidence>
<dbReference type="NCBIfam" id="NF005559">
    <property type="entry name" value="PRK07231.1"/>
    <property type="match status" value="1"/>
</dbReference>
<dbReference type="Proteomes" id="UP001597187">
    <property type="component" value="Unassembled WGS sequence"/>
</dbReference>
<keyword evidence="4" id="KW-1185">Reference proteome</keyword>
<dbReference type="EMBL" id="JBHUDC010000008">
    <property type="protein sequence ID" value="MFD1515486.1"/>
    <property type="molecule type" value="Genomic_DNA"/>
</dbReference>
<comment type="similarity">
    <text evidence="1">Belongs to the short-chain dehydrogenases/reductases (SDR) family.</text>
</comment>
<dbReference type="SUPFAM" id="SSF51735">
    <property type="entry name" value="NAD(P)-binding Rossmann-fold domains"/>
    <property type="match status" value="1"/>
</dbReference>
<dbReference type="EC" id="1.1.1.47" evidence="3"/>
<dbReference type="Pfam" id="PF13561">
    <property type="entry name" value="adh_short_C2"/>
    <property type="match status" value="1"/>
</dbReference>
<dbReference type="AlphaFoldDB" id="A0ABD6B0A0"/>
<dbReference type="InterPro" id="IPR036291">
    <property type="entry name" value="NAD(P)-bd_dom_sf"/>
</dbReference>
<protein>
    <submittedName>
        <fullName evidence="3">Glucose 1-dehydrogenase</fullName>
        <ecNumber evidence="3">1.1.1.47</ecNumber>
    </submittedName>
</protein>
<reference evidence="3 4" key="1">
    <citation type="journal article" date="2019" name="Int. J. Syst. Evol. Microbiol.">
        <title>The Global Catalogue of Microorganisms (GCM) 10K type strain sequencing project: providing services to taxonomists for standard genome sequencing and annotation.</title>
        <authorList>
            <consortium name="The Broad Institute Genomics Platform"/>
            <consortium name="The Broad Institute Genome Sequencing Center for Infectious Disease"/>
            <person name="Wu L."/>
            <person name="Ma J."/>
        </authorList>
    </citation>
    <scope>NUCLEOTIDE SEQUENCE [LARGE SCALE GENOMIC DNA]</scope>
    <source>
        <strain evidence="3 4">CGMCC 1.12563</strain>
    </source>
</reference>
<dbReference type="PANTHER" id="PTHR24321">
    <property type="entry name" value="DEHYDROGENASES, SHORT CHAIN"/>
    <property type="match status" value="1"/>
</dbReference>
<evidence type="ECO:0000256" key="2">
    <source>
        <dbReference type="ARBA" id="ARBA00023002"/>
    </source>
</evidence>
<proteinExistence type="inferred from homology"/>
<keyword evidence="2 3" id="KW-0560">Oxidoreductase</keyword>
<evidence type="ECO:0000256" key="1">
    <source>
        <dbReference type="ARBA" id="ARBA00006484"/>
    </source>
</evidence>
<name>A0ABD6B0A0_9EURY</name>
<dbReference type="InterPro" id="IPR002347">
    <property type="entry name" value="SDR_fam"/>
</dbReference>
<dbReference type="PRINTS" id="PR00080">
    <property type="entry name" value="SDRFAMILY"/>
</dbReference>
<dbReference type="RefSeq" id="WP_250875400.1">
    <property type="nucleotide sequence ID" value="NZ_JALXFV010000008.1"/>
</dbReference>
<accession>A0ABD6B0A0</accession>
<evidence type="ECO:0000313" key="4">
    <source>
        <dbReference type="Proteomes" id="UP001597187"/>
    </source>
</evidence>
<gene>
    <name evidence="3" type="ORF">ACFSBT_19585</name>
</gene>
<sequence>MNGIQDGVAVVTGAGSGIGRQTAIRFAEEGASVVVADVDEEGGDETVGTIRDEGGEATFVRTDVTDGDDVDAMVQTALDEYGGLDFAHNNAGIADEGTRLAEYDESEWDRMIDINLKGVWRCLKAEIPEMIEQGGGAIVNTSSVAGVSANGSAHYAASKHGVIGLTRRATVDYADDGIRFNAVCPGVIDTPMVQQASEDNTEEMEQITASIPAGRLGTPEDIASTVVWLCSDDSSYVMGQPIVIDGGLLAQ</sequence>
<dbReference type="PANTHER" id="PTHR24321:SF8">
    <property type="entry name" value="ESTRADIOL 17-BETA-DEHYDROGENASE 8-RELATED"/>
    <property type="match status" value="1"/>
</dbReference>
<organism evidence="3 4">
    <name type="scientific">Halomarina rubra</name>
    <dbReference type="NCBI Taxonomy" id="2071873"/>
    <lineage>
        <taxon>Archaea</taxon>
        <taxon>Methanobacteriati</taxon>
        <taxon>Methanobacteriota</taxon>
        <taxon>Stenosarchaea group</taxon>
        <taxon>Halobacteria</taxon>
        <taxon>Halobacteriales</taxon>
        <taxon>Natronomonadaceae</taxon>
        <taxon>Halomarina</taxon>
    </lineage>
</organism>
<dbReference type="FunFam" id="3.40.50.720:FF:000084">
    <property type="entry name" value="Short-chain dehydrogenase reductase"/>
    <property type="match status" value="1"/>
</dbReference>